<protein>
    <recommendedName>
        <fullName evidence="1">HNH nuclease domain-containing protein</fullName>
    </recommendedName>
</protein>
<dbReference type="SMART" id="SM00507">
    <property type="entry name" value="HNHc"/>
    <property type="match status" value="1"/>
</dbReference>
<evidence type="ECO:0000259" key="1">
    <source>
        <dbReference type="SMART" id="SM00507"/>
    </source>
</evidence>
<keyword evidence="3" id="KW-1185">Reference proteome</keyword>
<dbReference type="Gene3D" id="1.10.30.50">
    <property type="match status" value="1"/>
</dbReference>
<evidence type="ECO:0000313" key="2">
    <source>
        <dbReference type="EMBL" id="NHN57013.1"/>
    </source>
</evidence>
<feature type="domain" description="HNH nuclease" evidence="1">
    <location>
        <begin position="346"/>
        <end position="397"/>
    </location>
</feature>
<dbReference type="GO" id="GO:0004519">
    <property type="term" value="F:endonuclease activity"/>
    <property type="evidence" value="ECO:0007669"/>
    <property type="project" value="InterPro"/>
</dbReference>
<dbReference type="InterPro" id="IPR002711">
    <property type="entry name" value="HNH"/>
</dbReference>
<dbReference type="InterPro" id="IPR003615">
    <property type="entry name" value="HNH_nuc"/>
</dbReference>
<comment type="caution">
    <text evidence="2">The sequence shown here is derived from an EMBL/GenBank/DDBJ whole genome shotgun (WGS) entry which is preliminary data.</text>
</comment>
<gene>
    <name evidence="2" type="ORF">G9U51_14680</name>
</gene>
<feature type="non-terminal residue" evidence="2">
    <location>
        <position position="444"/>
    </location>
</feature>
<accession>A0A967B3S7</accession>
<dbReference type="Pfam" id="PF01844">
    <property type="entry name" value="HNH"/>
    <property type="match status" value="1"/>
</dbReference>
<name>A0A967B3S7_9MICO</name>
<dbReference type="AlphaFoldDB" id="A0A967B3S7"/>
<dbReference type="RefSeq" id="WP_166197824.1">
    <property type="nucleotide sequence ID" value="NZ_JAAOIV010000011.1"/>
</dbReference>
<dbReference type="GO" id="GO:0003676">
    <property type="term" value="F:nucleic acid binding"/>
    <property type="evidence" value="ECO:0007669"/>
    <property type="project" value="InterPro"/>
</dbReference>
<evidence type="ECO:0000313" key="3">
    <source>
        <dbReference type="Proteomes" id="UP000744769"/>
    </source>
</evidence>
<dbReference type="Proteomes" id="UP000744769">
    <property type="component" value="Unassembled WGS sequence"/>
</dbReference>
<organism evidence="2 3">
    <name type="scientific">Metallococcus carri</name>
    <dbReference type="NCBI Taxonomy" id="1656884"/>
    <lineage>
        <taxon>Bacteria</taxon>
        <taxon>Bacillati</taxon>
        <taxon>Actinomycetota</taxon>
        <taxon>Actinomycetes</taxon>
        <taxon>Micrococcales</taxon>
        <taxon>Dermacoccaceae</taxon>
        <taxon>Metallococcus</taxon>
    </lineage>
</organism>
<proteinExistence type="predicted"/>
<dbReference type="EMBL" id="JAAOIV010000011">
    <property type="protein sequence ID" value="NHN57013.1"/>
    <property type="molecule type" value="Genomic_DNA"/>
</dbReference>
<dbReference type="CDD" id="cd00085">
    <property type="entry name" value="HNHc"/>
    <property type="match status" value="1"/>
</dbReference>
<dbReference type="GO" id="GO:0008270">
    <property type="term" value="F:zinc ion binding"/>
    <property type="evidence" value="ECO:0007669"/>
    <property type="project" value="InterPro"/>
</dbReference>
<reference evidence="2" key="1">
    <citation type="submission" date="2020-03" db="EMBL/GenBank/DDBJ databases">
        <title>Draft sequencing of Calidifontibacter sp. DB0510.</title>
        <authorList>
            <person name="Kim D.-U."/>
        </authorList>
    </citation>
    <scope>NUCLEOTIDE SEQUENCE</scope>
    <source>
        <strain evidence="2">DB0510</strain>
    </source>
</reference>
<sequence>MSPATVTAPASRSAGLLADAARLVSEAFELLANDEGATGLAREDFATLAGDCEGLRHRIEATQVVAMARYAAIEESIDPVTGDTTEVQHPLGHAEEFADTDLGAALNWSPRTASGRLSDAVTAAERTPRLLRMAGHGQVGMAQVRAVGDELLNASPATCAVVEDDVIRAGITGWTTRQTARRTRTLVLKWETGAARQAATRERRRELGVWFTPHHTHGLTSMTATLPSELAATVHGIIEEHAHHLRDMSTTPKPLAEHRVDALADLITNQAEVTTTLVFHVPVRATGTTCTRALGDVTIPGIGHIPAEVITRLTRDLDTTLVRALTDPTTGVLHDTSSDAYRPGVRIRRFLEIRDQHCRFPTCDTPARACEADHVTPWPRGHTTPANLQLLCKHHHRVKHESVRLTPFGGHPDRQVSAWQGRMPSWVRRGRVTPRSTGRKPRTW</sequence>